<evidence type="ECO:0000313" key="4">
    <source>
        <dbReference type="Proteomes" id="UP000014023"/>
    </source>
</evidence>
<accession>A0A9W5PYJ2</accession>
<gene>
    <name evidence="3" type="ORF">IKE_05871</name>
</gene>
<proteinExistence type="predicted"/>
<protein>
    <submittedName>
        <fullName evidence="3">Uncharacterized protein</fullName>
    </submittedName>
</protein>
<dbReference type="InterPro" id="IPR025046">
    <property type="entry name" value="DUF3960"/>
</dbReference>
<name>A0A9W5PYJ2_BACCE</name>
<sequence>MTEIQLEPNWSLVTDEYVEPTNFGDLFTLLIPINSKIKGNKRTALTKEERTILTWKEKEFYKKENLIPLITYSIKKAKSLPKFHKDEMPTLLRILRLCQEIGWYKQAHDFMIEEGLETFVQTSMKNTKWDVFTQAVAWNYIIIKEKLNKLDKECYYIWDRVKYNAECIEQYKLLLSHKEILEFSFYYLCKQAKTLSKSQLDNEIIFLADYCNNHIQDVYTLNLLRKYRKCADFLSYYNPSKAALACQYAVIAQISDCLNPLKTDHVDDYLFVIKEMLEHISFEFVDKNRNFIGKLLSYIPFFNMIQVPTHSQYIEEILYICKGVGYKEEILRNYVFIQIEDFFPSFTNQLVKNKRYTTIHDVLFYWCNDKQRINLEQLYNLNLIYEQYACG</sequence>
<dbReference type="InterPro" id="IPR025087">
    <property type="entry name" value="DUF3965"/>
</dbReference>
<dbReference type="Pfam" id="PF13142">
    <property type="entry name" value="DUF3960"/>
    <property type="match status" value="1"/>
</dbReference>
<evidence type="ECO:0000259" key="1">
    <source>
        <dbReference type="Pfam" id="PF13112"/>
    </source>
</evidence>
<organism evidence="3 4">
    <name type="scientific">Bacillus cereus VD196</name>
    <dbReference type="NCBI Taxonomy" id="1053243"/>
    <lineage>
        <taxon>Bacteria</taxon>
        <taxon>Bacillati</taxon>
        <taxon>Bacillota</taxon>
        <taxon>Bacilli</taxon>
        <taxon>Bacillales</taxon>
        <taxon>Bacillaceae</taxon>
        <taxon>Bacillus</taxon>
        <taxon>Bacillus cereus group</taxon>
    </lineage>
</organism>
<dbReference type="EMBL" id="AHFL01000062">
    <property type="protein sequence ID" value="EOO61597.1"/>
    <property type="molecule type" value="Genomic_DNA"/>
</dbReference>
<reference evidence="3 4" key="1">
    <citation type="submission" date="2012-12" db="EMBL/GenBank/DDBJ databases">
        <title>The Genome Sequence of Bacillus cereus VD196.</title>
        <authorList>
            <consortium name="The Broad Institute Genome Sequencing Platform"/>
            <consortium name="The Broad Institute Genome Sequencing Center for Infectious Disease"/>
            <person name="Feldgarden M."/>
            <person name="Van der Auwera G.A."/>
            <person name="Mahillon J."/>
            <person name="Duprez V."/>
            <person name="Timmery S."/>
            <person name="Mattelet C."/>
            <person name="Dierick K."/>
            <person name="Sun M."/>
            <person name="Yu Z."/>
            <person name="Zhu L."/>
            <person name="Hu X."/>
            <person name="Shank E.B."/>
            <person name="Swiecicka I."/>
            <person name="Hansen B.M."/>
            <person name="Andrup L."/>
            <person name="Walker B."/>
            <person name="Young S.K."/>
            <person name="Zeng Q."/>
            <person name="Gargeya S."/>
            <person name="Fitzgerald M."/>
            <person name="Haas B."/>
            <person name="Abouelleil A."/>
            <person name="Alvarado L."/>
            <person name="Arachchi H.M."/>
            <person name="Berlin A.M."/>
            <person name="Chapman S.B."/>
            <person name="Dewar J."/>
            <person name="Goldberg J."/>
            <person name="Griggs A."/>
            <person name="Gujja S."/>
            <person name="Hansen M."/>
            <person name="Howarth C."/>
            <person name="Imamovic A."/>
            <person name="Larimer J."/>
            <person name="McCowan C."/>
            <person name="Murphy C."/>
            <person name="Neiman D."/>
            <person name="Pearson M."/>
            <person name="Priest M."/>
            <person name="Roberts A."/>
            <person name="Saif S."/>
            <person name="Shea T."/>
            <person name="Sisk P."/>
            <person name="Sykes S."/>
            <person name="Wortman J."/>
            <person name="Nusbaum C."/>
            <person name="Birren B."/>
        </authorList>
    </citation>
    <scope>NUCLEOTIDE SEQUENCE [LARGE SCALE GENOMIC DNA]</scope>
    <source>
        <strain evidence="3 4">VD196</strain>
    </source>
</reference>
<dbReference type="Pfam" id="PF13112">
    <property type="entry name" value="DUF3965"/>
    <property type="match status" value="1"/>
</dbReference>
<dbReference type="RefSeq" id="WP_016126084.1">
    <property type="nucleotide sequence ID" value="NZ_KB976270.1"/>
</dbReference>
<feature type="domain" description="DUF3960" evidence="2">
    <location>
        <begin position="1"/>
        <end position="97"/>
    </location>
</feature>
<feature type="domain" description="DUF3965" evidence="1">
    <location>
        <begin position="99"/>
        <end position="389"/>
    </location>
</feature>
<evidence type="ECO:0000259" key="2">
    <source>
        <dbReference type="Pfam" id="PF13142"/>
    </source>
</evidence>
<comment type="caution">
    <text evidence="3">The sequence shown here is derived from an EMBL/GenBank/DDBJ whole genome shotgun (WGS) entry which is preliminary data.</text>
</comment>
<dbReference type="AlphaFoldDB" id="A0A9W5PYJ2"/>
<evidence type="ECO:0000313" key="3">
    <source>
        <dbReference type="EMBL" id="EOO61597.1"/>
    </source>
</evidence>
<dbReference type="Proteomes" id="UP000014023">
    <property type="component" value="Unassembled WGS sequence"/>
</dbReference>